<evidence type="ECO:0000256" key="1">
    <source>
        <dbReference type="ARBA" id="ARBA00004141"/>
    </source>
</evidence>
<dbReference type="GO" id="GO:0046677">
    <property type="term" value="P:response to antibiotic"/>
    <property type="evidence" value="ECO:0007669"/>
    <property type="project" value="UniProtKB-KW"/>
</dbReference>
<reference evidence="9 10" key="1">
    <citation type="submission" date="2018-01" db="EMBL/GenBank/DDBJ databases">
        <title>Draft genome sequence of Nonomuraea sp. KC333.</title>
        <authorList>
            <person name="Sahin N."/>
            <person name="Saygin H."/>
            <person name="Ay H."/>
        </authorList>
    </citation>
    <scope>NUCLEOTIDE SEQUENCE [LARGE SCALE GENOMIC DNA]</scope>
    <source>
        <strain evidence="9 10">KC333</strain>
    </source>
</reference>
<dbReference type="OrthoDB" id="3399482at2"/>
<feature type="region of interest" description="Disordered" evidence="7">
    <location>
        <begin position="1"/>
        <end position="24"/>
    </location>
</feature>
<feature type="transmembrane region" description="Helical" evidence="6">
    <location>
        <begin position="129"/>
        <end position="153"/>
    </location>
</feature>
<dbReference type="GO" id="GO:0140359">
    <property type="term" value="F:ABC-type transporter activity"/>
    <property type="evidence" value="ECO:0007669"/>
    <property type="project" value="InterPro"/>
</dbReference>
<evidence type="ECO:0000313" key="10">
    <source>
        <dbReference type="Proteomes" id="UP000249304"/>
    </source>
</evidence>
<dbReference type="PANTHER" id="PTHR43229:SF2">
    <property type="entry name" value="NODULATION PROTEIN J"/>
    <property type="match status" value="1"/>
</dbReference>
<feature type="transmembrane region" description="Helical" evidence="6">
    <location>
        <begin position="196"/>
        <end position="215"/>
    </location>
</feature>
<evidence type="ECO:0000259" key="8">
    <source>
        <dbReference type="PROSITE" id="PS51012"/>
    </source>
</evidence>
<dbReference type="PANTHER" id="PTHR43229">
    <property type="entry name" value="NODULATION PROTEIN J"/>
    <property type="match status" value="1"/>
</dbReference>
<evidence type="ECO:0000256" key="6">
    <source>
        <dbReference type="RuleBase" id="RU361157"/>
    </source>
</evidence>
<evidence type="ECO:0000256" key="3">
    <source>
        <dbReference type="ARBA" id="ARBA00022989"/>
    </source>
</evidence>
<keyword evidence="2 6" id="KW-0812">Transmembrane</keyword>
<dbReference type="InterPro" id="IPR051784">
    <property type="entry name" value="Nod_factor_ABC_transporter"/>
</dbReference>
<keyword evidence="4 6" id="KW-0472">Membrane</keyword>
<dbReference type="InterPro" id="IPR000412">
    <property type="entry name" value="ABC_2_transport"/>
</dbReference>
<evidence type="ECO:0000256" key="7">
    <source>
        <dbReference type="SAM" id="MobiDB-lite"/>
    </source>
</evidence>
<feature type="transmembrane region" description="Helical" evidence="6">
    <location>
        <begin position="51"/>
        <end position="70"/>
    </location>
</feature>
<proteinExistence type="inferred from homology"/>
<feature type="transmembrane region" description="Helical" evidence="6">
    <location>
        <begin position="82"/>
        <end position="108"/>
    </location>
</feature>
<comment type="subcellular location">
    <subcellularLocation>
        <location evidence="6">Cell membrane</location>
        <topology evidence="6">Multi-pass membrane protein</topology>
    </subcellularLocation>
    <subcellularLocation>
        <location evidence="1">Membrane</location>
        <topology evidence="1">Multi-pass membrane protein</topology>
    </subcellularLocation>
</comment>
<dbReference type="PROSITE" id="PS51012">
    <property type="entry name" value="ABC_TM2"/>
    <property type="match status" value="1"/>
</dbReference>
<comment type="similarity">
    <text evidence="6">Belongs to the ABC-2 integral membrane protein family.</text>
</comment>
<evidence type="ECO:0000256" key="4">
    <source>
        <dbReference type="ARBA" id="ARBA00023136"/>
    </source>
</evidence>
<keyword evidence="5" id="KW-0046">Antibiotic resistance</keyword>
<feature type="transmembrane region" description="Helical" evidence="6">
    <location>
        <begin position="263"/>
        <end position="282"/>
    </location>
</feature>
<evidence type="ECO:0000313" key="9">
    <source>
        <dbReference type="EMBL" id="PZG23474.1"/>
    </source>
</evidence>
<name>A0A2W2G9D5_9ACTN</name>
<dbReference type="EMBL" id="POUD01000002">
    <property type="protein sequence ID" value="PZG23474.1"/>
    <property type="molecule type" value="Genomic_DNA"/>
</dbReference>
<evidence type="ECO:0000256" key="5">
    <source>
        <dbReference type="ARBA" id="ARBA00023251"/>
    </source>
</evidence>
<keyword evidence="6" id="KW-1003">Cell membrane</keyword>
<dbReference type="GO" id="GO:0043190">
    <property type="term" value="C:ATP-binding cassette (ABC) transporter complex"/>
    <property type="evidence" value="ECO:0007669"/>
    <property type="project" value="InterPro"/>
</dbReference>
<feature type="transmembrane region" description="Helical" evidence="6">
    <location>
        <begin position="165"/>
        <end position="189"/>
    </location>
</feature>
<dbReference type="Proteomes" id="UP000249304">
    <property type="component" value="Unassembled WGS sequence"/>
</dbReference>
<keyword evidence="6" id="KW-0813">Transport</keyword>
<dbReference type="Pfam" id="PF01061">
    <property type="entry name" value="ABC2_membrane"/>
    <property type="match status" value="1"/>
</dbReference>
<evidence type="ECO:0000256" key="2">
    <source>
        <dbReference type="ARBA" id="ARBA00022692"/>
    </source>
</evidence>
<dbReference type="InterPro" id="IPR013525">
    <property type="entry name" value="ABC2_TM"/>
</dbReference>
<gene>
    <name evidence="9" type="ORF">C1J01_00690</name>
</gene>
<keyword evidence="10" id="KW-1185">Reference proteome</keyword>
<organism evidence="9 10">
    <name type="scientific">Nonomuraea aridisoli</name>
    <dbReference type="NCBI Taxonomy" id="2070368"/>
    <lineage>
        <taxon>Bacteria</taxon>
        <taxon>Bacillati</taxon>
        <taxon>Actinomycetota</taxon>
        <taxon>Actinomycetes</taxon>
        <taxon>Streptosporangiales</taxon>
        <taxon>Streptosporangiaceae</taxon>
        <taxon>Nonomuraea</taxon>
    </lineage>
</organism>
<accession>A0A2W2G9D5</accession>
<comment type="caution">
    <text evidence="9">The sequence shown here is derived from an EMBL/GenBank/DDBJ whole genome shotgun (WGS) entry which is preliminary data.</text>
</comment>
<sequence>MGTRRPRGAQAVAGGALPRGRGDGKGGGVSWLSMTWAQARLNQTVLMRQRGLAFSVLVLPLFLAFVYTSGPAAGGAVAGVPAGVLAAIGAMAVVFPFSYMTIATGVVVRREERVYKRLRGTALPTSAIFAGDVVHATLVGAVQAAIIVAYAIAAVGAPAPANVPLMLVAFVLGAAVFAALAVGTAGLIPNYEVAQLVALPVLFLSLFGTGMFFPLSVLPDWGQRVAEALPLTPIVTMLRVAFLGRDVAQEGAPEIGFLESFQVSAPGVGIALLWIGVGFWCTRKYFRWDPRRA</sequence>
<dbReference type="InterPro" id="IPR047817">
    <property type="entry name" value="ABC2_TM_bact-type"/>
</dbReference>
<dbReference type="PIRSF" id="PIRSF006648">
    <property type="entry name" value="DrrB"/>
    <property type="match status" value="1"/>
</dbReference>
<feature type="domain" description="ABC transmembrane type-2" evidence="8">
    <location>
        <begin position="51"/>
        <end position="285"/>
    </location>
</feature>
<keyword evidence="3 6" id="KW-1133">Transmembrane helix</keyword>
<protein>
    <recommendedName>
        <fullName evidence="6">Transport permease protein</fullName>
    </recommendedName>
</protein>
<dbReference type="AlphaFoldDB" id="A0A2W2G9D5"/>